<evidence type="ECO:0000256" key="3">
    <source>
        <dbReference type="ARBA" id="ARBA00023004"/>
    </source>
</evidence>
<keyword evidence="1 4" id="KW-0349">Heme</keyword>
<evidence type="ECO:0000256" key="5">
    <source>
        <dbReference type="SAM" id="SignalP"/>
    </source>
</evidence>
<evidence type="ECO:0000313" key="7">
    <source>
        <dbReference type="EMBL" id="AYA36773.1"/>
    </source>
</evidence>
<organism evidence="7 8">
    <name type="scientific">Hymenobacter oligotrophus</name>
    <dbReference type="NCBI Taxonomy" id="2319843"/>
    <lineage>
        <taxon>Bacteria</taxon>
        <taxon>Pseudomonadati</taxon>
        <taxon>Bacteroidota</taxon>
        <taxon>Cytophagia</taxon>
        <taxon>Cytophagales</taxon>
        <taxon>Hymenobacteraceae</taxon>
        <taxon>Hymenobacter</taxon>
    </lineage>
</organism>
<sequence length="157" mass="16362">MASIKLIIATLGLLTVGATPTAAQQKPAAKAKSTASKAKLAGAAVSAAMLAAGKTVYTQNCLTCHMADGGGVETMNPPLSKTTWVLGDKTRLVKVVLNGLEDVEIDGEEYRNVMPAQPHLTDQQIADVLTYVRNSFGNKASAVTPAEVKAIRAANKK</sequence>
<dbReference type="PANTHER" id="PTHR35008:SF4">
    <property type="entry name" value="BLL4482 PROTEIN"/>
    <property type="match status" value="1"/>
</dbReference>
<proteinExistence type="predicted"/>
<evidence type="ECO:0000256" key="2">
    <source>
        <dbReference type="ARBA" id="ARBA00022723"/>
    </source>
</evidence>
<dbReference type="Pfam" id="PF00034">
    <property type="entry name" value="Cytochrom_C"/>
    <property type="match status" value="1"/>
</dbReference>
<feature type="domain" description="Cytochrome c" evidence="6">
    <location>
        <begin position="48"/>
        <end position="136"/>
    </location>
</feature>
<dbReference type="OrthoDB" id="9811395at2"/>
<dbReference type="InterPro" id="IPR036909">
    <property type="entry name" value="Cyt_c-like_dom_sf"/>
</dbReference>
<dbReference type="Proteomes" id="UP000262802">
    <property type="component" value="Chromosome"/>
</dbReference>
<dbReference type="InterPro" id="IPR009056">
    <property type="entry name" value="Cyt_c-like_dom"/>
</dbReference>
<accession>A0A3B7QZX5</accession>
<evidence type="ECO:0000259" key="6">
    <source>
        <dbReference type="PROSITE" id="PS51007"/>
    </source>
</evidence>
<keyword evidence="2 4" id="KW-0479">Metal-binding</keyword>
<feature type="chain" id="PRO_5017578349" evidence="5">
    <location>
        <begin position="24"/>
        <end position="157"/>
    </location>
</feature>
<keyword evidence="5" id="KW-0732">Signal</keyword>
<dbReference type="EMBL" id="CP032317">
    <property type="protein sequence ID" value="AYA36773.1"/>
    <property type="molecule type" value="Genomic_DNA"/>
</dbReference>
<dbReference type="GO" id="GO:0020037">
    <property type="term" value="F:heme binding"/>
    <property type="evidence" value="ECO:0007669"/>
    <property type="project" value="InterPro"/>
</dbReference>
<dbReference type="GO" id="GO:0046872">
    <property type="term" value="F:metal ion binding"/>
    <property type="evidence" value="ECO:0007669"/>
    <property type="project" value="UniProtKB-KW"/>
</dbReference>
<dbReference type="PROSITE" id="PS51007">
    <property type="entry name" value="CYTC"/>
    <property type="match status" value="1"/>
</dbReference>
<keyword evidence="3 4" id="KW-0408">Iron</keyword>
<feature type="signal peptide" evidence="5">
    <location>
        <begin position="1"/>
        <end position="23"/>
    </location>
</feature>
<dbReference type="SUPFAM" id="SSF46626">
    <property type="entry name" value="Cytochrome c"/>
    <property type="match status" value="1"/>
</dbReference>
<evidence type="ECO:0000256" key="1">
    <source>
        <dbReference type="ARBA" id="ARBA00022617"/>
    </source>
</evidence>
<dbReference type="InterPro" id="IPR051459">
    <property type="entry name" value="Cytochrome_c-type_DH"/>
</dbReference>
<dbReference type="RefSeq" id="WP_119444351.1">
    <property type="nucleotide sequence ID" value="NZ_CP032317.1"/>
</dbReference>
<gene>
    <name evidence="7" type="ORF">D3Y59_06715</name>
</gene>
<protein>
    <submittedName>
        <fullName evidence="7">Cytochrome c</fullName>
    </submittedName>
</protein>
<dbReference type="AlphaFoldDB" id="A0A3B7QZX5"/>
<keyword evidence="8" id="KW-1185">Reference proteome</keyword>
<dbReference type="PANTHER" id="PTHR35008">
    <property type="entry name" value="BLL4482 PROTEIN-RELATED"/>
    <property type="match status" value="1"/>
</dbReference>
<evidence type="ECO:0000256" key="4">
    <source>
        <dbReference type="PROSITE-ProRule" id="PRU00433"/>
    </source>
</evidence>
<evidence type="ECO:0000313" key="8">
    <source>
        <dbReference type="Proteomes" id="UP000262802"/>
    </source>
</evidence>
<dbReference type="KEGG" id="hyh:D3Y59_06715"/>
<name>A0A3B7QZX5_9BACT</name>
<dbReference type="GO" id="GO:0009055">
    <property type="term" value="F:electron transfer activity"/>
    <property type="evidence" value="ECO:0007669"/>
    <property type="project" value="InterPro"/>
</dbReference>
<reference evidence="7 8" key="1">
    <citation type="submission" date="2018-09" db="EMBL/GenBank/DDBJ databases">
        <title>Hymenobacter medium sp. nov., isolated from R2A medium.</title>
        <authorList>
            <person name="Yingchao G."/>
        </authorList>
    </citation>
    <scope>NUCLEOTIDE SEQUENCE [LARGE SCALE GENOMIC DNA]</scope>
    <source>
        <strain evidence="8">sh-6</strain>
    </source>
</reference>
<dbReference type="Gene3D" id="1.10.760.10">
    <property type="entry name" value="Cytochrome c-like domain"/>
    <property type="match status" value="1"/>
</dbReference>